<dbReference type="Proteomes" id="UP000051491">
    <property type="component" value="Unassembled WGS sequence"/>
</dbReference>
<dbReference type="OrthoDB" id="9804743at2"/>
<dbReference type="PATRIC" id="fig|89059.3.peg.129"/>
<gene>
    <name evidence="1" type="ORF">IV43_GL000125</name>
</gene>
<dbReference type="InterPro" id="IPR053842">
    <property type="entry name" value="NikA-like"/>
</dbReference>
<accession>A0A0R2K386</accession>
<sequence>MDTKGAIKMYSEKQEKQIHIRVSNSDYEKIKKSAELYGISMGQYAKQIVLKKRLKQPKFAYPEAKKLRTELNYIGNNINQFARSLNQITKYASENSSQDVSILAEKIIQEAKEALMSFQKEVNRLWQQLK</sequence>
<dbReference type="Pfam" id="PF21983">
    <property type="entry name" value="NikA-like"/>
    <property type="match status" value="1"/>
</dbReference>
<dbReference type="AlphaFoldDB" id="A0A0R2K386"/>
<name>A0A0R2K386_9LACO</name>
<organism evidence="1 2">
    <name type="scientific">Ligilactobacillus acidipiscis</name>
    <dbReference type="NCBI Taxonomy" id="89059"/>
    <lineage>
        <taxon>Bacteria</taxon>
        <taxon>Bacillati</taxon>
        <taxon>Bacillota</taxon>
        <taxon>Bacilli</taxon>
        <taxon>Lactobacillales</taxon>
        <taxon>Lactobacillaceae</taxon>
        <taxon>Ligilactobacillus</taxon>
    </lineage>
</organism>
<protein>
    <submittedName>
        <fullName evidence="1">Mobilization protein</fullName>
    </submittedName>
</protein>
<proteinExistence type="predicted"/>
<comment type="caution">
    <text evidence="1">The sequence shown here is derived from an EMBL/GenBank/DDBJ whole genome shotgun (WGS) entry which is preliminary data.</text>
</comment>
<reference evidence="1 2" key="1">
    <citation type="journal article" date="2015" name="Genome Announc.">
        <title>Expanding the biotechnology potential of lactobacilli through comparative genomics of 213 strains and associated genera.</title>
        <authorList>
            <person name="Sun Z."/>
            <person name="Harris H.M."/>
            <person name="McCann A."/>
            <person name="Guo C."/>
            <person name="Argimon S."/>
            <person name="Zhang W."/>
            <person name="Yang X."/>
            <person name="Jeffery I.B."/>
            <person name="Cooney J.C."/>
            <person name="Kagawa T.F."/>
            <person name="Liu W."/>
            <person name="Song Y."/>
            <person name="Salvetti E."/>
            <person name="Wrobel A."/>
            <person name="Rasinkangas P."/>
            <person name="Parkhill J."/>
            <person name="Rea M.C."/>
            <person name="O'Sullivan O."/>
            <person name="Ritari J."/>
            <person name="Douillard F.P."/>
            <person name="Paul Ross R."/>
            <person name="Yang R."/>
            <person name="Briner A.E."/>
            <person name="Felis G.E."/>
            <person name="de Vos W.M."/>
            <person name="Barrangou R."/>
            <person name="Klaenhammer T.R."/>
            <person name="Caufield P.W."/>
            <person name="Cui Y."/>
            <person name="Zhang H."/>
            <person name="O'Toole P.W."/>
        </authorList>
    </citation>
    <scope>NUCLEOTIDE SEQUENCE [LARGE SCALE GENOMIC DNA]</scope>
    <source>
        <strain evidence="1 2">DSM 15353</strain>
    </source>
</reference>
<evidence type="ECO:0000313" key="1">
    <source>
        <dbReference type="EMBL" id="KRN80922.1"/>
    </source>
</evidence>
<evidence type="ECO:0000313" key="2">
    <source>
        <dbReference type="Proteomes" id="UP000051491"/>
    </source>
</evidence>
<dbReference type="EMBL" id="JQBK01000101">
    <property type="protein sequence ID" value="KRN80922.1"/>
    <property type="molecule type" value="Genomic_DNA"/>
</dbReference>